<dbReference type="RefSeq" id="WP_010792813.1">
    <property type="nucleotide sequence ID" value="NZ_CP015879.1"/>
</dbReference>
<sequence>MERDDFLAQPDVEQFVRWLTNHLPTLQVHLKCLPSQFVPGGLDVQVQGIEAVQGQYQWKGKWATVKARLDALREDLRSAVQAKDQGDTFSACAAILDWGNVPSSKGFLQELSQNGQLVKYLTDRQPFLNPAGTQKLSDLTKQRFSRFNSGLTKVHALLDTDGSPIYDGRVGAAIAMLYHLYRGSSEARAAGQASHRMFGWGPGLDDPESDRIRQIRNPAMLGRGYNGTPQLLYQSPHIWAQRQLILGWIMRTVLEQTTLFKGEDSSLAHRCHAFEAGLFMMGYDLRALIPGGWSIPDPKKKVYRRRRDAGTPLVA</sequence>
<gene>
    <name evidence="1" type="ORF">A9C11_32965</name>
</gene>
<keyword evidence="1" id="KW-0614">Plasmid</keyword>
<proteinExistence type="predicted"/>
<organism evidence="1 2">
    <name type="scientific">Pseudomonas citronellolis</name>
    <dbReference type="NCBI Taxonomy" id="53408"/>
    <lineage>
        <taxon>Bacteria</taxon>
        <taxon>Pseudomonadati</taxon>
        <taxon>Pseudomonadota</taxon>
        <taxon>Gammaproteobacteria</taxon>
        <taxon>Pseudomonadales</taxon>
        <taxon>Pseudomonadaceae</taxon>
        <taxon>Pseudomonas</taxon>
    </lineage>
</organism>
<name>A0A1A9KMN8_9PSED</name>
<dbReference type="EMBL" id="CP015879">
    <property type="protein sequence ID" value="ANI18867.1"/>
    <property type="molecule type" value="Genomic_DNA"/>
</dbReference>
<evidence type="ECO:0000313" key="2">
    <source>
        <dbReference type="Proteomes" id="UP000077748"/>
    </source>
</evidence>
<geneLocation type="plasmid" evidence="2">
    <name>prbl16</name>
</geneLocation>
<reference evidence="1 2" key="1">
    <citation type="submission" date="2016-05" db="EMBL/GenBank/DDBJ databases">
        <title>Genome Sequence of Pseudomonas citronellolis Strain SJTE-3, an Estrogens and Persistent Organic Pollutants degradation strain.</title>
        <authorList>
            <person name="Liang R."/>
        </authorList>
    </citation>
    <scope>NUCLEOTIDE SEQUENCE [LARGE SCALE GENOMIC DNA]</scope>
    <source>
        <strain evidence="1 2">SJTE-3</strain>
        <plasmid evidence="2">Plasmid prbl16</plasmid>
    </source>
</reference>
<dbReference type="Proteomes" id="UP000077748">
    <property type="component" value="Plasmid pRBL16"/>
</dbReference>
<dbReference type="AlphaFoldDB" id="A0A1A9KMN8"/>
<protein>
    <submittedName>
        <fullName evidence="1">Uncharacterized protein</fullName>
    </submittedName>
</protein>
<accession>A0A1A9KMN8</accession>
<evidence type="ECO:0000313" key="1">
    <source>
        <dbReference type="EMBL" id="ANI18867.1"/>
    </source>
</evidence>